<feature type="signal peptide" evidence="2">
    <location>
        <begin position="1"/>
        <end position="26"/>
    </location>
</feature>
<dbReference type="RefSeq" id="WP_207679661.1">
    <property type="nucleotide sequence ID" value="NZ_CP061800.1"/>
</dbReference>
<dbReference type="PANTHER" id="PTHR45737">
    <property type="entry name" value="VON WILLEBRAND FACTOR A DOMAIN-CONTAINING PROTEIN 5A"/>
    <property type="match status" value="1"/>
</dbReference>
<dbReference type="Pfam" id="PF08487">
    <property type="entry name" value="VIT"/>
    <property type="match status" value="1"/>
</dbReference>
<name>A0A975BW21_9BACT</name>
<evidence type="ECO:0000313" key="4">
    <source>
        <dbReference type="EMBL" id="QTA92200.1"/>
    </source>
</evidence>
<proteinExistence type="predicted"/>
<dbReference type="EMBL" id="CP061800">
    <property type="protein sequence ID" value="QTA92200.1"/>
    <property type="molecule type" value="Genomic_DNA"/>
</dbReference>
<evidence type="ECO:0000256" key="1">
    <source>
        <dbReference type="SAM" id="Coils"/>
    </source>
</evidence>
<dbReference type="KEGG" id="dmm:dnm_082760"/>
<dbReference type="PANTHER" id="PTHR45737:SF6">
    <property type="entry name" value="VON WILLEBRAND FACTOR A DOMAIN-CONTAINING PROTEIN 5A"/>
    <property type="match status" value="1"/>
</dbReference>
<reference evidence="4" key="1">
    <citation type="journal article" date="2021" name="Microb. Physiol.">
        <title>Proteogenomic Insights into the Physiology of Marine, Sulfate-Reducing, Filamentous Desulfonema limicola and Desulfonema magnum.</title>
        <authorList>
            <person name="Schnaars V."/>
            <person name="Wohlbrand L."/>
            <person name="Scheve S."/>
            <person name="Hinrichs C."/>
            <person name="Reinhardt R."/>
            <person name="Rabus R."/>
        </authorList>
    </citation>
    <scope>NUCLEOTIDE SEQUENCE</scope>
    <source>
        <strain evidence="4">4be13</strain>
    </source>
</reference>
<dbReference type="SMART" id="SM00609">
    <property type="entry name" value="VIT"/>
    <property type="match status" value="1"/>
</dbReference>
<evidence type="ECO:0000259" key="3">
    <source>
        <dbReference type="PROSITE" id="PS51468"/>
    </source>
</evidence>
<dbReference type="InterPro" id="IPR013694">
    <property type="entry name" value="VIT"/>
</dbReference>
<keyword evidence="5" id="KW-1185">Reference proteome</keyword>
<feature type="domain" description="VIT" evidence="3">
    <location>
        <begin position="39"/>
        <end position="167"/>
    </location>
</feature>
<protein>
    <submittedName>
        <fullName evidence="4">VIT domain-containing protein</fullName>
    </submittedName>
</protein>
<sequence>MKRMSIITVILLFLASWGFVPSAASARPETEKADKTLSPYFFVKSDDPGVDQLPLKSTVAQVNVAGVIADVKVTQVYKNEGRQTLEAIYIFPASTRAAVYGMKMTIGERTIIAKVCEREQAREEYEQAKQQGKTASLLEQQRSNVFQMNVANILPNDVITVELSYTELLIPTDGVYEFVYPTVTGPRYSNQPEAAAPRSEHWVKNPYLHEGEAPTYTFDIAVNLSGSMQIQQVICPSHKVNVNFDAPSVATVKLDPSEKFGGNRDYILKYQLAGGKIETGLLLYEGEKENFFLLMLQPPERVTTAHIPPVNIFSLLMFPGP</sequence>
<dbReference type="Proteomes" id="UP000663722">
    <property type="component" value="Chromosome"/>
</dbReference>
<feature type="coiled-coil region" evidence="1">
    <location>
        <begin position="111"/>
        <end position="138"/>
    </location>
</feature>
<evidence type="ECO:0000256" key="2">
    <source>
        <dbReference type="SAM" id="SignalP"/>
    </source>
</evidence>
<organism evidence="4 5">
    <name type="scientific">Desulfonema magnum</name>
    <dbReference type="NCBI Taxonomy" id="45655"/>
    <lineage>
        <taxon>Bacteria</taxon>
        <taxon>Pseudomonadati</taxon>
        <taxon>Thermodesulfobacteriota</taxon>
        <taxon>Desulfobacteria</taxon>
        <taxon>Desulfobacterales</taxon>
        <taxon>Desulfococcaceae</taxon>
        <taxon>Desulfonema</taxon>
    </lineage>
</organism>
<keyword evidence="1" id="KW-0175">Coiled coil</keyword>
<keyword evidence="2" id="KW-0732">Signal</keyword>
<evidence type="ECO:0000313" key="5">
    <source>
        <dbReference type="Proteomes" id="UP000663722"/>
    </source>
</evidence>
<accession>A0A975BW21</accession>
<feature type="chain" id="PRO_5037563044" evidence="2">
    <location>
        <begin position="27"/>
        <end position="321"/>
    </location>
</feature>
<gene>
    <name evidence="4" type="ORF">dnm_082760</name>
</gene>
<dbReference type="AlphaFoldDB" id="A0A975BW21"/>
<dbReference type="PROSITE" id="PS51468">
    <property type="entry name" value="VIT"/>
    <property type="match status" value="1"/>
</dbReference>